<dbReference type="PANTHER" id="PTHR11358">
    <property type="entry name" value="ARGINASE/AGMATINASE"/>
    <property type="match status" value="1"/>
</dbReference>
<dbReference type="NCBIfam" id="TIGR01230">
    <property type="entry name" value="agmatinase"/>
    <property type="match status" value="1"/>
</dbReference>
<gene>
    <name evidence="7" type="primary">speB</name>
    <name evidence="6" type="ORF">EYH15_03350</name>
    <name evidence="7" type="ORF">EYH21_02110</name>
</gene>
<dbReference type="EC" id="3.5.3.11" evidence="7"/>
<dbReference type="InterPro" id="IPR023696">
    <property type="entry name" value="Ureohydrolase_dom_sf"/>
</dbReference>
<dbReference type="SUPFAM" id="SSF52768">
    <property type="entry name" value="Arginase/deacetylase"/>
    <property type="match status" value="1"/>
</dbReference>
<accession>A0A832ZIW4</accession>
<dbReference type="Proteomes" id="UP000643554">
    <property type="component" value="Unassembled WGS sequence"/>
</dbReference>
<dbReference type="PROSITE" id="PS51409">
    <property type="entry name" value="ARGINASE_2"/>
    <property type="match status" value="1"/>
</dbReference>
<dbReference type="InterPro" id="IPR006035">
    <property type="entry name" value="Ureohydrolase"/>
</dbReference>
<proteinExistence type="inferred from homology"/>
<comment type="similarity">
    <text evidence="1">Belongs to the arginase family. Agmatinase subfamily.</text>
</comment>
<evidence type="ECO:0000313" key="7">
    <source>
        <dbReference type="EMBL" id="HIP91078.1"/>
    </source>
</evidence>
<evidence type="ECO:0000256" key="4">
    <source>
        <dbReference type="PIRSR" id="PIRSR036979-1"/>
    </source>
</evidence>
<keyword evidence="2 4" id="KW-0479">Metal-binding</keyword>
<organism evidence="7 8">
    <name type="scientific">Methanothermococcus okinawensis</name>
    <dbReference type="NCBI Taxonomy" id="155863"/>
    <lineage>
        <taxon>Archaea</taxon>
        <taxon>Methanobacteriati</taxon>
        <taxon>Methanobacteriota</taxon>
        <taxon>Methanomada group</taxon>
        <taxon>Methanococci</taxon>
        <taxon>Methanococcales</taxon>
        <taxon>Methanococcaceae</taxon>
        <taxon>Methanothermococcus</taxon>
    </lineage>
</organism>
<dbReference type="GO" id="GO:0008783">
    <property type="term" value="F:agmatinase activity"/>
    <property type="evidence" value="ECO:0007669"/>
    <property type="project" value="UniProtKB-EC"/>
</dbReference>
<sequence>MYFQECYRYLCAYGDYQECEFAIFGVPYDGTTTYKPGARFGPDGIRRASWVLETYSPYLRRDLTEVEIADLNNIIVEGDQREILNRIYRATINLMRDGKKVVIIGGDHSITYAPVRAAKEVYGDIVLVHFDAHCDLREEYLGNRYSHASVIRRCYEITEDIYQFGVRSGDREEWEFAWRNTNISSRLPEEEDIERIGSLDKPIYITVDIDVLDPAYAPGTGTPEPCGCSSKEFIEALYLFRDLRDKIVGFDVVEVSPPWDVNDITSITAAKIIRELILTVAR</sequence>
<dbReference type="GO" id="GO:0033389">
    <property type="term" value="P:putrescine biosynthetic process from arginine, via agmatine"/>
    <property type="evidence" value="ECO:0007669"/>
    <property type="project" value="TreeGrafter"/>
</dbReference>
<dbReference type="Gene3D" id="3.40.800.10">
    <property type="entry name" value="Ureohydrolase domain"/>
    <property type="match status" value="1"/>
</dbReference>
<evidence type="ECO:0000256" key="5">
    <source>
        <dbReference type="RuleBase" id="RU003684"/>
    </source>
</evidence>
<dbReference type="PROSITE" id="PS01053">
    <property type="entry name" value="ARGINASE_1"/>
    <property type="match status" value="1"/>
</dbReference>
<dbReference type="Pfam" id="PF00491">
    <property type="entry name" value="Arginase"/>
    <property type="match status" value="1"/>
</dbReference>
<evidence type="ECO:0000256" key="2">
    <source>
        <dbReference type="ARBA" id="ARBA00022723"/>
    </source>
</evidence>
<reference evidence="7" key="1">
    <citation type="journal article" date="2020" name="ISME J.">
        <title>Gammaproteobacteria mediating utilization of methyl-, sulfur- and petroleum organic compounds in deep ocean hydrothermal plumes.</title>
        <authorList>
            <person name="Zhou Z."/>
            <person name="Liu Y."/>
            <person name="Pan J."/>
            <person name="Cron B.R."/>
            <person name="Toner B.M."/>
            <person name="Anantharaman K."/>
            <person name="Breier J.A."/>
            <person name="Dick G.J."/>
            <person name="Li M."/>
        </authorList>
    </citation>
    <scope>NUCLEOTIDE SEQUENCE</scope>
    <source>
        <strain evidence="6">SZUA-1453</strain>
        <strain evidence="7">SZUA-1471</strain>
    </source>
</reference>
<evidence type="ECO:0000256" key="1">
    <source>
        <dbReference type="ARBA" id="ARBA00009227"/>
    </source>
</evidence>
<feature type="binding site" evidence="4">
    <location>
        <position position="133"/>
    </location>
    <ligand>
        <name>Mn(2+)</name>
        <dbReference type="ChEBI" id="CHEBI:29035"/>
        <label>1</label>
    </ligand>
</feature>
<dbReference type="PANTHER" id="PTHR11358:SF26">
    <property type="entry name" value="GUANIDINO ACID HYDROLASE, MITOCHONDRIAL"/>
    <property type="match status" value="1"/>
</dbReference>
<comment type="caution">
    <text evidence="7">The sequence shown here is derived from an EMBL/GenBank/DDBJ whole genome shotgun (WGS) entry which is preliminary data.</text>
</comment>
<evidence type="ECO:0000256" key="3">
    <source>
        <dbReference type="ARBA" id="ARBA00022801"/>
    </source>
</evidence>
<feature type="binding site" evidence="4">
    <location>
        <position position="108"/>
    </location>
    <ligand>
        <name>Mn(2+)</name>
        <dbReference type="ChEBI" id="CHEBI:29035"/>
        <label>1</label>
    </ligand>
</feature>
<protein>
    <submittedName>
        <fullName evidence="7">Agmatinase</fullName>
        <ecNumber evidence="7">3.5.3.11</ecNumber>
    </submittedName>
</protein>
<dbReference type="CDD" id="cd11593">
    <property type="entry name" value="Agmatinase-like_2"/>
    <property type="match status" value="1"/>
</dbReference>
<feature type="binding site" evidence="4">
    <location>
        <position position="131"/>
    </location>
    <ligand>
        <name>Mn(2+)</name>
        <dbReference type="ChEBI" id="CHEBI:29035"/>
        <label>1</label>
    </ligand>
</feature>
<dbReference type="AlphaFoldDB" id="A0A832ZIW4"/>
<dbReference type="InterPro" id="IPR005925">
    <property type="entry name" value="Agmatinase-rel"/>
</dbReference>
<comment type="cofactor">
    <cofactor evidence="4">
        <name>Mn(2+)</name>
        <dbReference type="ChEBI" id="CHEBI:29035"/>
    </cofactor>
    <text evidence="4">Binds 2 manganese ions per subunit.</text>
</comment>
<dbReference type="Proteomes" id="UP000618343">
    <property type="component" value="Unassembled WGS sequence"/>
</dbReference>
<dbReference type="EMBL" id="DQUO01000021">
    <property type="protein sequence ID" value="HIP91078.1"/>
    <property type="molecule type" value="Genomic_DNA"/>
</dbReference>
<dbReference type="EMBL" id="DQUI01000062">
    <property type="protein sequence ID" value="HIP84505.1"/>
    <property type="molecule type" value="Genomic_DNA"/>
</dbReference>
<feature type="binding site" evidence="4">
    <location>
        <position position="210"/>
    </location>
    <ligand>
        <name>Mn(2+)</name>
        <dbReference type="ChEBI" id="CHEBI:29035"/>
        <label>1</label>
    </ligand>
</feature>
<dbReference type="GO" id="GO:0046872">
    <property type="term" value="F:metal ion binding"/>
    <property type="evidence" value="ECO:0007669"/>
    <property type="project" value="UniProtKB-KW"/>
</dbReference>
<dbReference type="InterPro" id="IPR020855">
    <property type="entry name" value="Ureohydrolase_Mn_BS"/>
</dbReference>
<dbReference type="PIRSF" id="PIRSF036979">
    <property type="entry name" value="Arginase"/>
    <property type="match status" value="1"/>
</dbReference>
<feature type="binding site" evidence="4">
    <location>
        <position position="208"/>
    </location>
    <ligand>
        <name>Mn(2+)</name>
        <dbReference type="ChEBI" id="CHEBI:29035"/>
        <label>1</label>
    </ligand>
</feature>
<keyword evidence="3 5" id="KW-0378">Hydrolase</keyword>
<evidence type="ECO:0000313" key="6">
    <source>
        <dbReference type="EMBL" id="HIP84505.1"/>
    </source>
</evidence>
<feature type="binding site" evidence="4">
    <location>
        <position position="135"/>
    </location>
    <ligand>
        <name>Mn(2+)</name>
        <dbReference type="ChEBI" id="CHEBI:29035"/>
        <label>1</label>
    </ligand>
</feature>
<keyword evidence="4" id="KW-0464">Manganese</keyword>
<name>A0A832ZIW4_9EURY</name>
<evidence type="ECO:0000313" key="8">
    <source>
        <dbReference type="Proteomes" id="UP000618343"/>
    </source>
</evidence>